<dbReference type="SMART" id="SM00245">
    <property type="entry name" value="TSPc"/>
    <property type="match status" value="1"/>
</dbReference>
<protein>
    <submittedName>
        <fullName evidence="3">S41 family peptidase</fullName>
    </submittedName>
</protein>
<dbReference type="EMBL" id="CP043494">
    <property type="protein sequence ID" value="WNG47216.1"/>
    <property type="molecule type" value="Genomic_DNA"/>
</dbReference>
<dbReference type="InterPro" id="IPR005151">
    <property type="entry name" value="Tail-specific_protease"/>
</dbReference>
<feature type="signal peptide" evidence="1">
    <location>
        <begin position="1"/>
        <end position="24"/>
    </location>
</feature>
<evidence type="ECO:0000256" key="1">
    <source>
        <dbReference type="SAM" id="SignalP"/>
    </source>
</evidence>
<dbReference type="PANTHER" id="PTHR11261">
    <property type="entry name" value="INTERPHOTORECEPTOR RETINOID-BINDING PROTEIN"/>
    <property type="match status" value="1"/>
</dbReference>
<proteinExistence type="predicted"/>
<dbReference type="Proteomes" id="UP001611383">
    <property type="component" value="Chromosome"/>
</dbReference>
<dbReference type="RefSeq" id="WP_395824676.1">
    <property type="nucleotide sequence ID" value="NZ_CP043494.1"/>
</dbReference>
<dbReference type="Gene3D" id="3.30.750.44">
    <property type="match status" value="1"/>
</dbReference>
<evidence type="ECO:0000313" key="3">
    <source>
        <dbReference type="EMBL" id="WNG47216.1"/>
    </source>
</evidence>
<gene>
    <name evidence="3" type="ORF">F0U60_26135</name>
</gene>
<keyword evidence="4" id="KW-1185">Reference proteome</keyword>
<sequence length="479" mass="52098">MKHLVFICAATCTFGMLGTGLAGCATPAAGVRSPSVEPTLLVRDGVTAEIARGVWRSRGYGMLLSVSENGTQLHHETAAGCYPDPGGENSPRESLVYLEPGSTSDELSLSPTPGDTRYLFQRIQTLPAACEATVDWTPLRLFDVFAATFAEHYAFFQERGIDWNARVTALRPRITDTLDARALFSVFKELTTGLEDAHTRISAEVAGEELSYGEGERETLRRVEAAGRKTGVPAREALRAWLSAYREGILQTVLKGAGHHVANNRIFYGRVGDVGYLNIVTMGGFVEGEEVSIDQELRALNAVLDEALQTFQGARAVIVDVSNNRGGHDLISREIAARFADTRHLAYRKRPRQADVPPQTFYVEPATGPRFTGPVYLLTSDVTVSAGEIFTLAMRALPNVTHAGTATRGALSDVLVKPLPNGWRMELSNELYFDAKGELFEVRGIPPTLALDVFPEDELQTGHAKAVLTLAERASHGAR</sequence>
<organism evidence="3 4">
    <name type="scientific">Archangium minus</name>
    <dbReference type="NCBI Taxonomy" id="83450"/>
    <lineage>
        <taxon>Bacteria</taxon>
        <taxon>Pseudomonadati</taxon>
        <taxon>Myxococcota</taxon>
        <taxon>Myxococcia</taxon>
        <taxon>Myxococcales</taxon>
        <taxon>Cystobacterineae</taxon>
        <taxon>Archangiaceae</taxon>
        <taxon>Archangium</taxon>
    </lineage>
</organism>
<evidence type="ECO:0000259" key="2">
    <source>
        <dbReference type="SMART" id="SM00245"/>
    </source>
</evidence>
<dbReference type="Gene3D" id="3.90.226.10">
    <property type="entry name" value="2-enoyl-CoA Hydratase, Chain A, domain 1"/>
    <property type="match status" value="1"/>
</dbReference>
<evidence type="ECO:0000313" key="4">
    <source>
        <dbReference type="Proteomes" id="UP001611383"/>
    </source>
</evidence>
<dbReference type="PANTHER" id="PTHR11261:SF3">
    <property type="entry name" value="RETINOL-BINDING PROTEIN 3"/>
    <property type="match status" value="1"/>
</dbReference>
<dbReference type="CDD" id="cd07563">
    <property type="entry name" value="Peptidase_S41_IRBP"/>
    <property type="match status" value="1"/>
</dbReference>
<keyword evidence="1" id="KW-0732">Signal</keyword>
<name>A0ABY9WVE5_9BACT</name>
<dbReference type="PROSITE" id="PS51257">
    <property type="entry name" value="PROKAR_LIPOPROTEIN"/>
    <property type="match status" value="1"/>
</dbReference>
<accession>A0ABY9WVE5</accession>
<dbReference type="SUPFAM" id="SSF52096">
    <property type="entry name" value="ClpP/crotonase"/>
    <property type="match status" value="1"/>
</dbReference>
<feature type="domain" description="Tail specific protease" evidence="2">
    <location>
        <begin position="262"/>
        <end position="452"/>
    </location>
</feature>
<feature type="chain" id="PRO_5047156273" evidence="1">
    <location>
        <begin position="25"/>
        <end position="479"/>
    </location>
</feature>
<dbReference type="Pfam" id="PF03572">
    <property type="entry name" value="Peptidase_S41"/>
    <property type="match status" value="1"/>
</dbReference>
<dbReference type="InterPro" id="IPR029045">
    <property type="entry name" value="ClpP/crotonase-like_dom_sf"/>
</dbReference>
<reference evidence="3 4" key="1">
    <citation type="submission" date="2019-08" db="EMBL/GenBank/DDBJ databases">
        <title>Archangium and Cystobacter genomes.</title>
        <authorList>
            <person name="Chen I.-C.K."/>
            <person name="Wielgoss S."/>
        </authorList>
    </citation>
    <scope>NUCLEOTIDE SEQUENCE [LARGE SCALE GENOMIC DNA]</scope>
    <source>
        <strain evidence="3 4">Cbm 6</strain>
    </source>
</reference>